<proteinExistence type="inferred from homology"/>
<keyword evidence="9" id="KW-0694">RNA-binding</keyword>
<dbReference type="Pfam" id="PF01479">
    <property type="entry name" value="S4"/>
    <property type="match status" value="1"/>
</dbReference>
<dbReference type="GO" id="GO:0006437">
    <property type="term" value="P:tyrosyl-tRNA aminoacylation"/>
    <property type="evidence" value="ECO:0007669"/>
    <property type="project" value="UniProtKB-UniRule"/>
</dbReference>
<keyword evidence="3 10" id="KW-0547">Nucleotide-binding</keyword>
<evidence type="ECO:0000256" key="6">
    <source>
        <dbReference type="ARBA" id="ARBA00023146"/>
    </source>
</evidence>
<evidence type="ECO:0000256" key="5">
    <source>
        <dbReference type="ARBA" id="ARBA00022917"/>
    </source>
</evidence>
<keyword evidence="4 10" id="KW-0067">ATP-binding</keyword>
<dbReference type="Gene3D" id="1.10.240.10">
    <property type="entry name" value="Tyrosyl-Transfer RNA Synthetase"/>
    <property type="match status" value="1"/>
</dbReference>
<dbReference type="Gene3D" id="3.10.290.10">
    <property type="entry name" value="RNA-binding S4 domain"/>
    <property type="match status" value="1"/>
</dbReference>
<keyword evidence="2 10" id="KW-0436">Ligase</keyword>
<dbReference type="AlphaFoldDB" id="A0A1F5HXM6"/>
<feature type="domain" description="RNA-binding S4" evidence="11">
    <location>
        <begin position="332"/>
        <end position="360"/>
    </location>
</feature>
<dbReference type="SUPFAM" id="SSF55174">
    <property type="entry name" value="Alpha-L RNA-binding motif"/>
    <property type="match status" value="1"/>
</dbReference>
<evidence type="ECO:0000259" key="11">
    <source>
        <dbReference type="Pfam" id="PF01479"/>
    </source>
</evidence>
<dbReference type="InterPro" id="IPR002942">
    <property type="entry name" value="S4_RNA-bd"/>
</dbReference>
<organism evidence="12 13">
    <name type="scientific">Candidatus Curtissbacteria bacterium RIFCSPLOWO2_01_FULL_42_26</name>
    <dbReference type="NCBI Taxonomy" id="1797729"/>
    <lineage>
        <taxon>Bacteria</taxon>
        <taxon>Candidatus Curtissiibacteriota</taxon>
    </lineage>
</organism>
<dbReference type="PRINTS" id="PR01040">
    <property type="entry name" value="TRNASYNTHTYR"/>
</dbReference>
<evidence type="ECO:0000256" key="3">
    <source>
        <dbReference type="ARBA" id="ARBA00022741"/>
    </source>
</evidence>
<gene>
    <name evidence="12" type="ORF">A3A60_01085</name>
</gene>
<evidence type="ECO:0000313" key="13">
    <source>
        <dbReference type="Proteomes" id="UP000179227"/>
    </source>
</evidence>
<dbReference type="InterPro" id="IPR014729">
    <property type="entry name" value="Rossmann-like_a/b/a_fold"/>
</dbReference>
<reference evidence="12 13" key="1">
    <citation type="journal article" date="2016" name="Nat. Commun.">
        <title>Thousands of microbial genomes shed light on interconnected biogeochemical processes in an aquifer system.</title>
        <authorList>
            <person name="Anantharaman K."/>
            <person name="Brown C.T."/>
            <person name="Hug L.A."/>
            <person name="Sharon I."/>
            <person name="Castelle C.J."/>
            <person name="Probst A.J."/>
            <person name="Thomas B.C."/>
            <person name="Singh A."/>
            <person name="Wilkins M.J."/>
            <person name="Karaoz U."/>
            <person name="Brodie E.L."/>
            <person name="Williams K.H."/>
            <person name="Hubbard S.S."/>
            <person name="Banfield J.F."/>
        </authorList>
    </citation>
    <scope>NUCLEOTIDE SEQUENCE [LARGE SCALE GENOMIC DNA]</scope>
</reference>
<dbReference type="PANTHER" id="PTHR11766:SF1">
    <property type="entry name" value="TYROSINE--TRNA LIGASE"/>
    <property type="match status" value="1"/>
</dbReference>
<dbReference type="GO" id="GO:0004831">
    <property type="term" value="F:tyrosine-tRNA ligase activity"/>
    <property type="evidence" value="ECO:0007669"/>
    <property type="project" value="UniProtKB-UniRule"/>
</dbReference>
<comment type="caution">
    <text evidence="12">The sequence shown here is derived from an EMBL/GenBank/DDBJ whole genome shotgun (WGS) entry which is preliminary data.</text>
</comment>
<sequence length="381" mass="42564">MDKVDELLSRGVKEVLPDKDALAKLMQKRKIKVYLGIDPSNPQIHLGNAVALRKLAQFQQLGHKVILLIGDFTGMIGDPTDKSATRKKLTKEEVEQNAKTYKEQAAKILRFDGPSAAEIKFNSQWLDKLSSRDWIELISNFTEQQLDERDMYVARKKEGKPVFMHELVYPIMQGYDSVAMDVDLEVGGTDQTFNMLVGRHLMKTLKNKEKFVLTVPLLIGADGQKMGKSTGNFIPIDDKPADMFGKIMSIRDDLLQQYFELGTDVDPKSVDLSKPMAAKKKLAYEIVKIYHGEKAAKAAQQEFESVHQKGSAPENLNISVKENISLIEAVSTLVSSKSQAKRLIDQGAVEIDGQVVREGKIKTKKGQVLKVGKKTYAKVGE</sequence>
<dbReference type="NCBIfam" id="TIGR00234">
    <property type="entry name" value="tyrS"/>
    <property type="match status" value="1"/>
</dbReference>
<evidence type="ECO:0000256" key="1">
    <source>
        <dbReference type="ARBA" id="ARBA00013160"/>
    </source>
</evidence>
<dbReference type="SUPFAM" id="SSF52374">
    <property type="entry name" value="Nucleotidylyl transferase"/>
    <property type="match status" value="1"/>
</dbReference>
<comment type="catalytic activity">
    <reaction evidence="7">
        <text>tRNA(Tyr) + L-tyrosine + ATP = L-tyrosyl-tRNA(Tyr) + AMP + diphosphate + H(+)</text>
        <dbReference type="Rhea" id="RHEA:10220"/>
        <dbReference type="Rhea" id="RHEA-COMP:9706"/>
        <dbReference type="Rhea" id="RHEA-COMP:9707"/>
        <dbReference type="ChEBI" id="CHEBI:15378"/>
        <dbReference type="ChEBI" id="CHEBI:30616"/>
        <dbReference type="ChEBI" id="CHEBI:33019"/>
        <dbReference type="ChEBI" id="CHEBI:58315"/>
        <dbReference type="ChEBI" id="CHEBI:78442"/>
        <dbReference type="ChEBI" id="CHEBI:78536"/>
        <dbReference type="ChEBI" id="CHEBI:456215"/>
        <dbReference type="EC" id="6.1.1.1"/>
    </reaction>
</comment>
<dbReference type="CDD" id="cd00805">
    <property type="entry name" value="TyrRS_core"/>
    <property type="match status" value="1"/>
</dbReference>
<evidence type="ECO:0000256" key="8">
    <source>
        <dbReference type="NCBIfam" id="TIGR00234"/>
    </source>
</evidence>
<accession>A0A1F5HXM6</accession>
<dbReference type="Pfam" id="PF00579">
    <property type="entry name" value="tRNA-synt_1b"/>
    <property type="match status" value="1"/>
</dbReference>
<dbReference type="InterPro" id="IPR024088">
    <property type="entry name" value="Tyr-tRNA-ligase_bac-type"/>
</dbReference>
<keyword evidence="5 10" id="KW-0648">Protein biosynthesis</keyword>
<dbReference type="PANTHER" id="PTHR11766">
    <property type="entry name" value="TYROSYL-TRNA SYNTHETASE"/>
    <property type="match status" value="1"/>
</dbReference>
<evidence type="ECO:0000256" key="10">
    <source>
        <dbReference type="RuleBase" id="RU363036"/>
    </source>
</evidence>
<dbReference type="EC" id="6.1.1.1" evidence="1 8"/>
<comment type="similarity">
    <text evidence="10">Belongs to the class-I aminoacyl-tRNA synthetase family.</text>
</comment>
<dbReference type="Gene3D" id="3.40.50.620">
    <property type="entry name" value="HUPs"/>
    <property type="match status" value="1"/>
</dbReference>
<dbReference type="InterPro" id="IPR002307">
    <property type="entry name" value="Tyr-tRNA-ligase"/>
</dbReference>
<evidence type="ECO:0000256" key="7">
    <source>
        <dbReference type="ARBA" id="ARBA00048248"/>
    </source>
</evidence>
<evidence type="ECO:0000313" key="12">
    <source>
        <dbReference type="EMBL" id="OGE08932.1"/>
    </source>
</evidence>
<dbReference type="STRING" id="1797729.A3A60_01085"/>
<dbReference type="PROSITE" id="PS00178">
    <property type="entry name" value="AA_TRNA_LIGASE_I"/>
    <property type="match status" value="1"/>
</dbReference>
<protein>
    <recommendedName>
        <fullName evidence="1 8">Tyrosine--tRNA ligase</fullName>
        <ecNumber evidence="1 8">6.1.1.1</ecNumber>
    </recommendedName>
</protein>
<dbReference type="Proteomes" id="UP000179227">
    <property type="component" value="Unassembled WGS sequence"/>
</dbReference>
<dbReference type="GO" id="GO:0005829">
    <property type="term" value="C:cytosol"/>
    <property type="evidence" value="ECO:0007669"/>
    <property type="project" value="TreeGrafter"/>
</dbReference>
<dbReference type="GO" id="GO:0005524">
    <property type="term" value="F:ATP binding"/>
    <property type="evidence" value="ECO:0007669"/>
    <property type="project" value="UniProtKB-KW"/>
</dbReference>
<evidence type="ECO:0000256" key="2">
    <source>
        <dbReference type="ARBA" id="ARBA00022598"/>
    </source>
</evidence>
<dbReference type="CDD" id="cd00165">
    <property type="entry name" value="S4"/>
    <property type="match status" value="1"/>
</dbReference>
<name>A0A1F5HXM6_9BACT</name>
<dbReference type="InterPro" id="IPR001412">
    <property type="entry name" value="aa-tRNA-synth_I_CS"/>
</dbReference>
<dbReference type="PROSITE" id="PS50889">
    <property type="entry name" value="S4"/>
    <property type="match status" value="1"/>
</dbReference>
<evidence type="ECO:0000256" key="9">
    <source>
        <dbReference type="PROSITE-ProRule" id="PRU00182"/>
    </source>
</evidence>
<evidence type="ECO:0000256" key="4">
    <source>
        <dbReference type="ARBA" id="ARBA00022840"/>
    </source>
</evidence>
<keyword evidence="6 10" id="KW-0030">Aminoacyl-tRNA synthetase</keyword>
<dbReference type="InterPro" id="IPR036986">
    <property type="entry name" value="S4_RNA-bd_sf"/>
</dbReference>
<dbReference type="EMBL" id="MFBS01000030">
    <property type="protein sequence ID" value="OGE08932.1"/>
    <property type="molecule type" value="Genomic_DNA"/>
</dbReference>
<dbReference type="GO" id="GO:0003723">
    <property type="term" value="F:RNA binding"/>
    <property type="evidence" value="ECO:0007669"/>
    <property type="project" value="UniProtKB-KW"/>
</dbReference>
<dbReference type="InterPro" id="IPR002305">
    <property type="entry name" value="aa-tRNA-synth_Ic"/>
</dbReference>